<dbReference type="AlphaFoldDB" id="A0A6C0B9Y2"/>
<organism evidence="2">
    <name type="scientific">viral metagenome</name>
    <dbReference type="NCBI Taxonomy" id="1070528"/>
    <lineage>
        <taxon>unclassified sequences</taxon>
        <taxon>metagenomes</taxon>
        <taxon>organismal metagenomes</taxon>
    </lineage>
</organism>
<feature type="transmembrane region" description="Helical" evidence="1">
    <location>
        <begin position="7"/>
        <end position="25"/>
    </location>
</feature>
<accession>A0A6C0B9Y2</accession>
<evidence type="ECO:0000313" key="2">
    <source>
        <dbReference type="EMBL" id="QHS88379.1"/>
    </source>
</evidence>
<proteinExistence type="predicted"/>
<name>A0A6C0B9Y2_9ZZZZ</name>
<keyword evidence="1" id="KW-0472">Membrane</keyword>
<keyword evidence="1" id="KW-0812">Transmembrane</keyword>
<sequence length="99" mass="11597">MKSHHLLDLFNWIWLLFIIAVIAGIISKPAIYDYVSFLIKVIISSFLMYKFNDFRTLGIFTELDKRICFMAGTNLFLITCGDYINKVFEFAETETKKLI</sequence>
<reference evidence="2" key="1">
    <citation type="journal article" date="2020" name="Nature">
        <title>Giant virus diversity and host interactions through global metagenomics.</title>
        <authorList>
            <person name="Schulz F."/>
            <person name="Roux S."/>
            <person name="Paez-Espino D."/>
            <person name="Jungbluth S."/>
            <person name="Walsh D.A."/>
            <person name="Denef V.J."/>
            <person name="McMahon K.D."/>
            <person name="Konstantinidis K.T."/>
            <person name="Eloe-Fadrosh E.A."/>
            <person name="Kyrpides N.C."/>
            <person name="Woyke T."/>
        </authorList>
    </citation>
    <scope>NUCLEOTIDE SEQUENCE</scope>
    <source>
        <strain evidence="2">GVMAG-M-3300010158-55</strain>
    </source>
</reference>
<keyword evidence="1" id="KW-1133">Transmembrane helix</keyword>
<evidence type="ECO:0000256" key="1">
    <source>
        <dbReference type="SAM" id="Phobius"/>
    </source>
</evidence>
<dbReference type="EMBL" id="MN739095">
    <property type="protein sequence ID" value="QHS88379.1"/>
    <property type="molecule type" value="Genomic_DNA"/>
</dbReference>
<protein>
    <submittedName>
        <fullName evidence="2">Uncharacterized protein</fullName>
    </submittedName>
</protein>